<dbReference type="InterPro" id="IPR007263">
    <property type="entry name" value="DCC1-like"/>
</dbReference>
<sequence length="130" mass="14364">MSDAPVTRVTVLYDDRCNLCRTARAWLERQPQLVPLDFLAAASPQARTRYPFLDPRMTLEDLTVVGDGGEVWIGAKAWVVCLWALDGKRGLASRLSSPALMPRARAVVSFVSRHRRSLGTYGEACDCTPA</sequence>
<evidence type="ECO:0000313" key="1">
    <source>
        <dbReference type="EMBL" id="CAA9356209.1"/>
    </source>
</evidence>
<reference evidence="1" key="1">
    <citation type="submission" date="2020-02" db="EMBL/GenBank/DDBJ databases">
        <authorList>
            <person name="Meier V. D."/>
        </authorList>
    </citation>
    <scope>NUCLEOTIDE SEQUENCE</scope>
    <source>
        <strain evidence="1">AVDCRST_MAG16</strain>
    </source>
</reference>
<protein>
    <recommendedName>
        <fullName evidence="2">DUF393 domain-containing protein</fullName>
    </recommendedName>
</protein>
<dbReference type="GO" id="GO:0015035">
    <property type="term" value="F:protein-disulfide reductase activity"/>
    <property type="evidence" value="ECO:0007669"/>
    <property type="project" value="InterPro"/>
</dbReference>
<accession>A0A6J4MD49</accession>
<organism evidence="1">
    <name type="scientific">uncultured Frankineae bacterium</name>
    <dbReference type="NCBI Taxonomy" id="437475"/>
    <lineage>
        <taxon>Bacteria</taxon>
        <taxon>Bacillati</taxon>
        <taxon>Actinomycetota</taxon>
        <taxon>Actinomycetes</taxon>
        <taxon>Frankiales</taxon>
        <taxon>environmental samples</taxon>
    </lineage>
</organism>
<dbReference type="Pfam" id="PF04134">
    <property type="entry name" value="DCC1-like"/>
    <property type="match status" value="1"/>
</dbReference>
<dbReference type="AlphaFoldDB" id="A0A6J4MD49"/>
<dbReference type="EMBL" id="CADCUE010000253">
    <property type="protein sequence ID" value="CAA9356209.1"/>
    <property type="molecule type" value="Genomic_DNA"/>
</dbReference>
<proteinExistence type="predicted"/>
<name>A0A6J4MD49_9ACTN</name>
<gene>
    <name evidence="1" type="ORF">AVDCRST_MAG16-2674</name>
</gene>
<evidence type="ECO:0008006" key="2">
    <source>
        <dbReference type="Google" id="ProtNLM"/>
    </source>
</evidence>